<gene>
    <name evidence="1" type="ORF">A2628_02485</name>
</gene>
<protein>
    <submittedName>
        <fullName evidence="1">Uncharacterized protein</fullName>
    </submittedName>
</protein>
<organism evidence="1 2">
    <name type="scientific">Candidatus Woesebacteria bacterium RIFCSPHIGHO2_01_FULL_40_22</name>
    <dbReference type="NCBI Taxonomy" id="1802499"/>
    <lineage>
        <taxon>Bacteria</taxon>
        <taxon>Candidatus Woeseibacteriota</taxon>
    </lineage>
</organism>
<name>A0A1F7YFZ6_9BACT</name>
<evidence type="ECO:0000313" key="2">
    <source>
        <dbReference type="Proteomes" id="UP000179221"/>
    </source>
</evidence>
<evidence type="ECO:0000313" key="1">
    <source>
        <dbReference type="EMBL" id="OGM26182.1"/>
    </source>
</evidence>
<reference evidence="1 2" key="1">
    <citation type="journal article" date="2016" name="Nat. Commun.">
        <title>Thousands of microbial genomes shed light on interconnected biogeochemical processes in an aquifer system.</title>
        <authorList>
            <person name="Anantharaman K."/>
            <person name="Brown C.T."/>
            <person name="Hug L.A."/>
            <person name="Sharon I."/>
            <person name="Castelle C.J."/>
            <person name="Probst A.J."/>
            <person name="Thomas B.C."/>
            <person name="Singh A."/>
            <person name="Wilkins M.J."/>
            <person name="Karaoz U."/>
            <person name="Brodie E.L."/>
            <person name="Williams K.H."/>
            <person name="Hubbard S.S."/>
            <person name="Banfield J.F."/>
        </authorList>
    </citation>
    <scope>NUCLEOTIDE SEQUENCE [LARGE SCALE GENOMIC DNA]</scope>
</reference>
<dbReference type="InterPro" id="IPR036953">
    <property type="entry name" value="GreA/GreB_C_sf"/>
</dbReference>
<proteinExistence type="predicted"/>
<dbReference type="GO" id="GO:0032784">
    <property type="term" value="P:regulation of DNA-templated transcription elongation"/>
    <property type="evidence" value="ECO:0007669"/>
    <property type="project" value="InterPro"/>
</dbReference>
<dbReference type="Proteomes" id="UP000179221">
    <property type="component" value="Unassembled WGS sequence"/>
</dbReference>
<dbReference type="Gene3D" id="3.10.50.30">
    <property type="entry name" value="Transcription elongation factor, GreA/GreB, C-terminal domain"/>
    <property type="match status" value="1"/>
</dbReference>
<dbReference type="GO" id="GO:0003677">
    <property type="term" value="F:DNA binding"/>
    <property type="evidence" value="ECO:0007669"/>
    <property type="project" value="InterPro"/>
</dbReference>
<accession>A0A1F7YFZ6</accession>
<dbReference type="AlphaFoldDB" id="A0A1F7YFZ6"/>
<comment type="caution">
    <text evidence="1">The sequence shown here is derived from an EMBL/GenBank/DDBJ whole genome shotgun (WGS) entry which is preliminary data.</text>
</comment>
<dbReference type="EMBL" id="MGGL01000015">
    <property type="protein sequence ID" value="OGM26182.1"/>
    <property type="molecule type" value="Genomic_DNA"/>
</dbReference>
<sequence>MTRNKLNELLNKVEREVEEIKVRTEKVVGAANEIARSSYNSPSQSGDRYHSQSQADLAKSSLINMQDFQQMLKQSLERDLPESIAPICYVELIFNDGETSSFFYVEESPSVISFKFVSSSSPLGLAIIGKRISEEFELMLENKSRKGIISSIE</sequence>
<dbReference type="SUPFAM" id="SSF54534">
    <property type="entry name" value="FKBP-like"/>
    <property type="match status" value="1"/>
</dbReference>